<dbReference type="Gene3D" id="2.40.10.10">
    <property type="entry name" value="Trypsin-like serine proteases"/>
    <property type="match status" value="1"/>
</dbReference>
<evidence type="ECO:0000256" key="3">
    <source>
        <dbReference type="ARBA" id="ARBA00022670"/>
    </source>
</evidence>
<proteinExistence type="predicted"/>
<dbReference type="InterPro" id="IPR043504">
    <property type="entry name" value="Peptidase_S1_PA_chymotrypsin"/>
</dbReference>
<protein>
    <recommendedName>
        <fullName evidence="5">Peptidase S1 domain-containing protein</fullName>
    </recommendedName>
</protein>
<dbReference type="Pfam" id="PF00089">
    <property type="entry name" value="Trypsin"/>
    <property type="match status" value="1"/>
</dbReference>
<reference evidence="6" key="2">
    <citation type="submission" date="2020-09" db="EMBL/GenBank/DDBJ databases">
        <authorList>
            <person name="Sun Q."/>
            <person name="Ohkuma M."/>
        </authorList>
    </citation>
    <scope>NUCLEOTIDE SEQUENCE</scope>
    <source>
        <strain evidence="6">JCM 4714</strain>
    </source>
</reference>
<dbReference type="GO" id="GO:0004252">
    <property type="term" value="F:serine-type endopeptidase activity"/>
    <property type="evidence" value="ECO:0007669"/>
    <property type="project" value="InterPro"/>
</dbReference>
<comment type="subcellular location">
    <subcellularLocation>
        <location evidence="1">Secreted</location>
    </subcellularLocation>
</comment>
<evidence type="ECO:0000313" key="7">
    <source>
        <dbReference type="Proteomes" id="UP000655443"/>
    </source>
</evidence>
<dbReference type="GO" id="GO:0005615">
    <property type="term" value="C:extracellular space"/>
    <property type="evidence" value="ECO:0007669"/>
    <property type="project" value="TreeGrafter"/>
</dbReference>
<dbReference type="PROSITE" id="PS00135">
    <property type="entry name" value="TRYPSIN_SER"/>
    <property type="match status" value="1"/>
</dbReference>
<keyword evidence="4" id="KW-0378">Hydrolase</keyword>
<dbReference type="PANTHER" id="PTHR24264:SF65">
    <property type="entry name" value="SRCR DOMAIN-CONTAINING PROTEIN"/>
    <property type="match status" value="1"/>
</dbReference>
<dbReference type="Proteomes" id="UP000655443">
    <property type="component" value="Unassembled WGS sequence"/>
</dbReference>
<name>A0A918YQ77_9ACTN</name>
<dbReference type="GO" id="GO:0006508">
    <property type="term" value="P:proteolysis"/>
    <property type="evidence" value="ECO:0007669"/>
    <property type="project" value="UniProtKB-KW"/>
</dbReference>
<gene>
    <name evidence="6" type="ORF">GCM10010339_69080</name>
</gene>
<evidence type="ECO:0000256" key="1">
    <source>
        <dbReference type="ARBA" id="ARBA00004613"/>
    </source>
</evidence>
<evidence type="ECO:0000313" key="6">
    <source>
        <dbReference type="EMBL" id="GHE11005.1"/>
    </source>
</evidence>
<evidence type="ECO:0000256" key="2">
    <source>
        <dbReference type="ARBA" id="ARBA00022525"/>
    </source>
</evidence>
<dbReference type="InterPro" id="IPR009003">
    <property type="entry name" value="Peptidase_S1_PA"/>
</dbReference>
<accession>A0A918YQ77</accession>
<evidence type="ECO:0000259" key="5">
    <source>
        <dbReference type="PROSITE" id="PS50240"/>
    </source>
</evidence>
<sequence length="105" mass="11055">MAADVYVGQPKACDRVKHDYRSANGPVICTENSYHPGADACQGDSGGPLTIEKGGRRYLAGILSYGANPEGNPTCALPDGFGIYTHAHQYADWLRDVVGTVPSGS</sequence>
<dbReference type="SUPFAM" id="SSF50494">
    <property type="entry name" value="Trypsin-like serine proteases"/>
    <property type="match status" value="1"/>
</dbReference>
<dbReference type="PROSITE" id="PS50240">
    <property type="entry name" value="TRYPSIN_DOM"/>
    <property type="match status" value="1"/>
</dbReference>
<organism evidence="6 7">
    <name type="scientific">Streptomyces alanosinicus</name>
    <dbReference type="NCBI Taxonomy" id="68171"/>
    <lineage>
        <taxon>Bacteria</taxon>
        <taxon>Bacillati</taxon>
        <taxon>Actinomycetota</taxon>
        <taxon>Actinomycetes</taxon>
        <taxon>Kitasatosporales</taxon>
        <taxon>Streptomycetaceae</taxon>
        <taxon>Streptomyces</taxon>
    </lineage>
</organism>
<comment type="caution">
    <text evidence="6">The sequence shown here is derived from an EMBL/GenBank/DDBJ whole genome shotgun (WGS) entry which is preliminary data.</text>
</comment>
<reference evidence="6" key="1">
    <citation type="journal article" date="2014" name="Int. J. Syst. Evol. Microbiol.">
        <title>Complete genome sequence of Corynebacterium casei LMG S-19264T (=DSM 44701T), isolated from a smear-ripened cheese.</title>
        <authorList>
            <consortium name="US DOE Joint Genome Institute (JGI-PGF)"/>
            <person name="Walter F."/>
            <person name="Albersmeier A."/>
            <person name="Kalinowski J."/>
            <person name="Ruckert C."/>
        </authorList>
    </citation>
    <scope>NUCLEOTIDE SEQUENCE</scope>
    <source>
        <strain evidence="6">JCM 4714</strain>
    </source>
</reference>
<dbReference type="InterPro" id="IPR033116">
    <property type="entry name" value="TRYPSIN_SER"/>
</dbReference>
<dbReference type="PANTHER" id="PTHR24264">
    <property type="entry name" value="TRYPSIN-RELATED"/>
    <property type="match status" value="1"/>
</dbReference>
<dbReference type="InterPro" id="IPR001254">
    <property type="entry name" value="Trypsin_dom"/>
</dbReference>
<dbReference type="AlphaFoldDB" id="A0A918YQ77"/>
<keyword evidence="3" id="KW-0645">Protease</keyword>
<feature type="domain" description="Peptidase S1" evidence="5">
    <location>
        <begin position="1"/>
        <end position="99"/>
    </location>
</feature>
<dbReference type="EMBL" id="BMVG01000026">
    <property type="protein sequence ID" value="GHE11005.1"/>
    <property type="molecule type" value="Genomic_DNA"/>
</dbReference>
<keyword evidence="2" id="KW-0964">Secreted</keyword>
<evidence type="ECO:0000256" key="4">
    <source>
        <dbReference type="ARBA" id="ARBA00022801"/>
    </source>
</evidence>
<dbReference type="InterPro" id="IPR050127">
    <property type="entry name" value="Serine_Proteases_S1"/>
</dbReference>
<keyword evidence="7" id="KW-1185">Reference proteome</keyword>